<gene>
    <name evidence="2" type="ORF">PGLA1383_LOCUS53539</name>
</gene>
<keyword evidence="3" id="KW-1185">Reference proteome</keyword>
<feature type="region of interest" description="Disordered" evidence="1">
    <location>
        <begin position="35"/>
        <end position="67"/>
    </location>
</feature>
<sequence length="629" mass="67555">EEVHFAGSHLDKYLNELGSELAAVVASCGEAPGISADIGNNTKNNNNNYNNSNDNDKNSSNNDSPGCASLAARVAQETAELFELHGLLSPNGFARATHRYERSVWMGQSVSPWLSLGMVAVAVAVATATAKFFAASRGRLAMIFDQRSHPSPRELGATAAALCASSLPWLPARWRWCSPFSVWQLLTHGWRSAFAEAALSQARTACHALGSLFCEAEAAVQLARALELEPEAPWLSWPGRSCHSSGSVSFAAELRARVEREAAALLGRWRSFTTAAAAETFGETSSTRGSAAMLQLAFARVWEVQQELLIEALALMLAGEMTAALSLLRRLSDSSCQAVSMLRRHLRCARALLHWQCGSKYGASEAPTVLGWRWHRQGRRFLAGPVAGSHAALCLALSSAAQELGSEAGEVCLEELLARLSVYLEAAAEFLHAPGSSTAASATIDKQPYEIPGSEDVADKVETQLLEDASRPSDRSAAAAGLTLVLEAEPGSGGDVRITPATDITQDDELRLRRESQRAWKSCLGELQGALAARTGALQLWQLRQRDRQKEQQQTKELQRQEVAAGSDSLGLEAWGELPSELGGQSPRSSARRGAQPSAAAQELLQALELTLSLRYGRETSQSLPSFPG</sequence>
<feature type="compositionally biased region" description="Low complexity" evidence="1">
    <location>
        <begin position="40"/>
        <end position="64"/>
    </location>
</feature>
<name>A0A813HLN2_POLGL</name>
<protein>
    <submittedName>
        <fullName evidence="2">Uncharacterized protein</fullName>
    </submittedName>
</protein>
<accession>A0A813HLN2</accession>
<feature type="region of interest" description="Disordered" evidence="1">
    <location>
        <begin position="574"/>
        <end position="600"/>
    </location>
</feature>
<evidence type="ECO:0000313" key="2">
    <source>
        <dbReference type="EMBL" id="CAE8638345.1"/>
    </source>
</evidence>
<dbReference type="AlphaFoldDB" id="A0A813HLN2"/>
<evidence type="ECO:0000313" key="3">
    <source>
        <dbReference type="Proteomes" id="UP000654075"/>
    </source>
</evidence>
<organism evidence="2 3">
    <name type="scientific">Polarella glacialis</name>
    <name type="common">Dinoflagellate</name>
    <dbReference type="NCBI Taxonomy" id="89957"/>
    <lineage>
        <taxon>Eukaryota</taxon>
        <taxon>Sar</taxon>
        <taxon>Alveolata</taxon>
        <taxon>Dinophyceae</taxon>
        <taxon>Suessiales</taxon>
        <taxon>Suessiaceae</taxon>
        <taxon>Polarella</taxon>
    </lineage>
</organism>
<feature type="non-terminal residue" evidence="2">
    <location>
        <position position="629"/>
    </location>
</feature>
<reference evidence="2" key="1">
    <citation type="submission" date="2021-02" db="EMBL/GenBank/DDBJ databases">
        <authorList>
            <person name="Dougan E. K."/>
            <person name="Rhodes N."/>
            <person name="Thang M."/>
            <person name="Chan C."/>
        </authorList>
    </citation>
    <scope>NUCLEOTIDE SEQUENCE</scope>
</reference>
<dbReference type="EMBL" id="CAJNNV010031930">
    <property type="protein sequence ID" value="CAE8638345.1"/>
    <property type="molecule type" value="Genomic_DNA"/>
</dbReference>
<dbReference type="Proteomes" id="UP000654075">
    <property type="component" value="Unassembled WGS sequence"/>
</dbReference>
<comment type="caution">
    <text evidence="2">The sequence shown here is derived from an EMBL/GenBank/DDBJ whole genome shotgun (WGS) entry which is preliminary data.</text>
</comment>
<evidence type="ECO:0000256" key="1">
    <source>
        <dbReference type="SAM" id="MobiDB-lite"/>
    </source>
</evidence>
<proteinExistence type="predicted"/>
<feature type="non-terminal residue" evidence="2">
    <location>
        <position position="1"/>
    </location>
</feature>